<feature type="region of interest" description="Disordered" evidence="1">
    <location>
        <begin position="38"/>
        <end position="63"/>
    </location>
</feature>
<proteinExistence type="predicted"/>
<dbReference type="EMBL" id="BAAAPM010000005">
    <property type="protein sequence ID" value="GAA1730744.1"/>
    <property type="molecule type" value="Genomic_DNA"/>
</dbReference>
<evidence type="ECO:0008006" key="4">
    <source>
        <dbReference type="Google" id="ProtNLM"/>
    </source>
</evidence>
<feature type="region of interest" description="Disordered" evidence="1">
    <location>
        <begin position="1"/>
        <end position="20"/>
    </location>
</feature>
<comment type="caution">
    <text evidence="2">The sequence shown here is derived from an EMBL/GenBank/DDBJ whole genome shotgun (WGS) entry which is preliminary data.</text>
</comment>
<organism evidence="2 3">
    <name type="scientific">Isoptericola hypogeus</name>
    <dbReference type="NCBI Taxonomy" id="300179"/>
    <lineage>
        <taxon>Bacteria</taxon>
        <taxon>Bacillati</taxon>
        <taxon>Actinomycetota</taxon>
        <taxon>Actinomycetes</taxon>
        <taxon>Micrococcales</taxon>
        <taxon>Promicromonosporaceae</taxon>
        <taxon>Isoptericola</taxon>
    </lineage>
</organism>
<gene>
    <name evidence="2" type="ORF">GCM10009809_27860</name>
</gene>
<sequence length="142" mass="15661">MLVGLTGGGNRVRGAASSAPGRGGPYWVAMSKMLVQEVHPDPEATSSATTQAPADAAESGLSDRDREVLAFERQWWKYAGAKEQAVRELFDMSATRYYQVLNALIDSPAALEHDPMLVKRLRRMRSTRQRARSARRLSDAQA</sequence>
<dbReference type="InterPro" id="IPR021678">
    <property type="entry name" value="DUF3263"/>
</dbReference>
<protein>
    <recommendedName>
        <fullName evidence="4">DUF3263 domain-containing protein</fullName>
    </recommendedName>
</protein>
<accession>A0ABN2JKX4</accession>
<name>A0ABN2JKX4_9MICO</name>
<dbReference type="Pfam" id="PF11662">
    <property type="entry name" value="DUF3263"/>
    <property type="match status" value="1"/>
</dbReference>
<evidence type="ECO:0000313" key="2">
    <source>
        <dbReference type="EMBL" id="GAA1730744.1"/>
    </source>
</evidence>
<reference evidence="2 3" key="1">
    <citation type="journal article" date="2019" name="Int. J. Syst. Evol. Microbiol.">
        <title>The Global Catalogue of Microorganisms (GCM) 10K type strain sequencing project: providing services to taxonomists for standard genome sequencing and annotation.</title>
        <authorList>
            <consortium name="The Broad Institute Genomics Platform"/>
            <consortium name="The Broad Institute Genome Sequencing Center for Infectious Disease"/>
            <person name="Wu L."/>
            <person name="Ma J."/>
        </authorList>
    </citation>
    <scope>NUCLEOTIDE SEQUENCE [LARGE SCALE GENOMIC DNA]</scope>
    <source>
        <strain evidence="2 3">JCM 15589</strain>
    </source>
</reference>
<feature type="compositionally biased region" description="Gly residues" evidence="1">
    <location>
        <begin position="1"/>
        <end position="11"/>
    </location>
</feature>
<keyword evidence="3" id="KW-1185">Reference proteome</keyword>
<dbReference type="Proteomes" id="UP001501138">
    <property type="component" value="Unassembled WGS sequence"/>
</dbReference>
<evidence type="ECO:0000256" key="1">
    <source>
        <dbReference type="SAM" id="MobiDB-lite"/>
    </source>
</evidence>
<evidence type="ECO:0000313" key="3">
    <source>
        <dbReference type="Proteomes" id="UP001501138"/>
    </source>
</evidence>